<dbReference type="GO" id="GO:0005243">
    <property type="term" value="F:gap junction channel activity"/>
    <property type="evidence" value="ECO:0007669"/>
    <property type="project" value="TreeGrafter"/>
</dbReference>
<dbReference type="InterPro" id="IPR000990">
    <property type="entry name" value="Innexin"/>
</dbReference>
<evidence type="ECO:0000256" key="2">
    <source>
        <dbReference type="ARBA" id="ARBA00004651"/>
    </source>
</evidence>
<evidence type="ECO:0000256" key="5">
    <source>
        <dbReference type="ARBA" id="ARBA00022692"/>
    </source>
</evidence>
<keyword evidence="3 12" id="KW-0813">Transport</keyword>
<evidence type="ECO:0000256" key="3">
    <source>
        <dbReference type="ARBA" id="ARBA00022448"/>
    </source>
</evidence>
<dbReference type="PANTHER" id="PTHR11893">
    <property type="entry name" value="INNEXIN"/>
    <property type="match status" value="1"/>
</dbReference>
<dbReference type="Pfam" id="PF00876">
    <property type="entry name" value="Innexin"/>
    <property type="match status" value="1"/>
</dbReference>
<keyword evidence="6" id="KW-0303">Gap junction</keyword>
<feature type="transmembrane region" description="Helical" evidence="12">
    <location>
        <begin position="101"/>
        <end position="123"/>
    </location>
</feature>
<dbReference type="GO" id="GO:0005921">
    <property type="term" value="C:gap junction"/>
    <property type="evidence" value="ECO:0007669"/>
    <property type="project" value="UniProtKB-SubCell"/>
</dbReference>
<keyword evidence="7" id="KW-0965">Cell junction</keyword>
<evidence type="ECO:0000256" key="8">
    <source>
        <dbReference type="ARBA" id="ARBA00022989"/>
    </source>
</evidence>
<reference evidence="13" key="2">
    <citation type="submission" date="2022-06" db="UniProtKB">
        <authorList>
            <consortium name="EnsemblMetazoa"/>
        </authorList>
    </citation>
    <scope>IDENTIFICATION</scope>
    <source>
        <strain evidence="13">DF5081</strain>
    </source>
</reference>
<keyword evidence="9 12" id="KW-0406">Ion transport</keyword>
<comment type="similarity">
    <text evidence="12">Belongs to the pannexin family.</text>
</comment>
<evidence type="ECO:0000256" key="1">
    <source>
        <dbReference type="ARBA" id="ARBA00004610"/>
    </source>
</evidence>
<evidence type="ECO:0000313" key="13">
    <source>
        <dbReference type="EnsemblMetazoa" id="CJA11276.1"/>
    </source>
</evidence>
<evidence type="ECO:0000256" key="9">
    <source>
        <dbReference type="ARBA" id="ARBA00023065"/>
    </source>
</evidence>
<feature type="transmembrane region" description="Helical" evidence="12">
    <location>
        <begin position="270"/>
        <end position="291"/>
    </location>
</feature>
<evidence type="ECO:0000256" key="10">
    <source>
        <dbReference type="ARBA" id="ARBA00023136"/>
    </source>
</evidence>
<evidence type="ECO:0000256" key="12">
    <source>
        <dbReference type="RuleBase" id="RU010713"/>
    </source>
</evidence>
<dbReference type="PANTHER" id="PTHR11893:SF15">
    <property type="entry name" value="INNEXIN-RELATED"/>
    <property type="match status" value="1"/>
</dbReference>
<dbReference type="EnsemblMetazoa" id="CJA11276.1">
    <property type="protein sequence ID" value="CJA11276.1"/>
    <property type="gene ID" value="WBGene00130480"/>
</dbReference>
<organism evidence="13 14">
    <name type="scientific">Caenorhabditis japonica</name>
    <dbReference type="NCBI Taxonomy" id="281687"/>
    <lineage>
        <taxon>Eukaryota</taxon>
        <taxon>Metazoa</taxon>
        <taxon>Ecdysozoa</taxon>
        <taxon>Nematoda</taxon>
        <taxon>Chromadorea</taxon>
        <taxon>Rhabditida</taxon>
        <taxon>Rhabditina</taxon>
        <taxon>Rhabditomorpha</taxon>
        <taxon>Rhabditoidea</taxon>
        <taxon>Rhabditidae</taxon>
        <taxon>Peloderinae</taxon>
        <taxon>Caenorhabditis</taxon>
    </lineage>
</organism>
<name>A0A8R1DUP9_CAEJA</name>
<dbReference type="PRINTS" id="PR01262">
    <property type="entry name" value="INNEXIN"/>
</dbReference>
<keyword evidence="10 12" id="KW-0472">Membrane</keyword>
<dbReference type="PROSITE" id="PS51013">
    <property type="entry name" value="PANNEXIN"/>
    <property type="match status" value="1"/>
</dbReference>
<dbReference type="Proteomes" id="UP000005237">
    <property type="component" value="Unassembled WGS sequence"/>
</dbReference>
<dbReference type="AlphaFoldDB" id="A0A8R1DUP9"/>
<feature type="transmembrane region" description="Helical" evidence="12">
    <location>
        <begin position="182"/>
        <end position="207"/>
    </location>
</feature>
<keyword evidence="4" id="KW-1003">Cell membrane</keyword>
<evidence type="ECO:0000256" key="6">
    <source>
        <dbReference type="ARBA" id="ARBA00022868"/>
    </source>
</evidence>
<feature type="transmembrane region" description="Helical" evidence="12">
    <location>
        <begin position="22"/>
        <end position="42"/>
    </location>
</feature>
<gene>
    <name evidence="12" type="primary">inx</name>
</gene>
<evidence type="ECO:0000256" key="4">
    <source>
        <dbReference type="ARBA" id="ARBA00022475"/>
    </source>
</evidence>
<evidence type="ECO:0000256" key="7">
    <source>
        <dbReference type="ARBA" id="ARBA00022949"/>
    </source>
</evidence>
<sequence length="399" mass="46364">MFVIPFLDGLTKHLNATDLDDASDSLSCLFTAAIFIVSAILISAKANVGSTIECWLPQTYSSDWGQFSENYCFLKDTYWYPNHEPMHDIPESHKEAHRLSYYQWSSMYLAVCGLIFMIPKFLWNGAHKSTDMPLDYFTKGTKSIKEKNYDDRKEKVKEMADFMRNKVTATHGKYSMASVPMVFVYVFIKLLYVVIAFLQFIGLSVFLGQKGNLQWGWTLFVNLINGVTWETTGMFPRVTFCDFTIREMAGNNRDETVQCVIGINEFNEKIFLFLWFWLVFLMFAVSLSTLYTCYQMSKAHFVTNLLHSILDKEKAAERMELKADFLKFSEEYLTFDGKIILSFIKAQSDMIAQEVAVEMFRQFKKEQDGEQDEEDYNDGKQILERNEKLNEMLMAKLPV</sequence>
<comment type="function">
    <text evidence="12">Structural component of the gap junctions.</text>
</comment>
<keyword evidence="8 12" id="KW-1133">Transmembrane helix</keyword>
<dbReference type="GO" id="GO:0005886">
    <property type="term" value="C:plasma membrane"/>
    <property type="evidence" value="ECO:0007669"/>
    <property type="project" value="UniProtKB-SubCell"/>
</dbReference>
<reference evidence="14" key="1">
    <citation type="submission" date="2010-08" db="EMBL/GenBank/DDBJ databases">
        <authorList>
            <consortium name="Caenorhabditis japonica Sequencing Consortium"/>
            <person name="Wilson R.K."/>
        </authorList>
    </citation>
    <scope>NUCLEOTIDE SEQUENCE [LARGE SCALE GENOMIC DNA]</scope>
    <source>
        <strain evidence="14">DF5081</strain>
    </source>
</reference>
<accession>A0A8R1DUP9</accession>
<dbReference type="GO" id="GO:0034220">
    <property type="term" value="P:monoatomic ion transmembrane transport"/>
    <property type="evidence" value="ECO:0007669"/>
    <property type="project" value="UniProtKB-KW"/>
</dbReference>
<comment type="subcellular location">
    <subcellularLocation>
        <location evidence="1">Cell junction</location>
        <location evidence="1">Gap junction</location>
    </subcellularLocation>
    <subcellularLocation>
        <location evidence="2 12">Cell membrane</location>
        <topology evidence="2 12">Multi-pass membrane protein</topology>
    </subcellularLocation>
</comment>
<keyword evidence="5 12" id="KW-0812">Transmembrane</keyword>
<evidence type="ECO:0000313" key="14">
    <source>
        <dbReference type="Proteomes" id="UP000005237"/>
    </source>
</evidence>
<protein>
    <recommendedName>
        <fullName evidence="12">Innexin</fullName>
    </recommendedName>
</protein>
<keyword evidence="11 12" id="KW-0407">Ion channel</keyword>
<proteinExistence type="inferred from homology"/>
<keyword evidence="14" id="KW-1185">Reference proteome</keyword>
<evidence type="ECO:0000256" key="11">
    <source>
        <dbReference type="ARBA" id="ARBA00023303"/>
    </source>
</evidence>